<name>A0A7W5VDE9_9ACTN</name>
<reference evidence="1 2" key="1">
    <citation type="submission" date="2020-08" db="EMBL/GenBank/DDBJ databases">
        <title>Sequencing the genomes of 1000 actinobacteria strains.</title>
        <authorList>
            <person name="Klenk H.-P."/>
        </authorList>
    </citation>
    <scope>NUCLEOTIDE SEQUENCE [LARGE SCALE GENOMIC DNA]</scope>
    <source>
        <strain evidence="1 2">DSM 44320</strain>
    </source>
</reference>
<organism evidence="1 2">
    <name type="scientific">Nonomuraea dietziae</name>
    <dbReference type="NCBI Taxonomy" id="65515"/>
    <lineage>
        <taxon>Bacteria</taxon>
        <taxon>Bacillati</taxon>
        <taxon>Actinomycetota</taxon>
        <taxon>Actinomycetes</taxon>
        <taxon>Streptosporangiales</taxon>
        <taxon>Streptosporangiaceae</taxon>
        <taxon>Nonomuraea</taxon>
    </lineage>
</organism>
<comment type="caution">
    <text evidence="1">The sequence shown here is derived from an EMBL/GenBank/DDBJ whole genome shotgun (WGS) entry which is preliminary data.</text>
</comment>
<protein>
    <recommendedName>
        <fullName evidence="3">DUF1877 family protein</fullName>
    </recommendedName>
</protein>
<evidence type="ECO:0000313" key="2">
    <source>
        <dbReference type="Proteomes" id="UP000579945"/>
    </source>
</evidence>
<keyword evidence="2" id="KW-1185">Reference proteome</keyword>
<accession>A0A7W5VDE9</accession>
<dbReference type="RefSeq" id="WP_183652712.1">
    <property type="nucleotide sequence ID" value="NZ_BAAAXX010000021.1"/>
</dbReference>
<proteinExistence type="predicted"/>
<dbReference type="Proteomes" id="UP000579945">
    <property type="component" value="Unassembled WGS sequence"/>
</dbReference>
<gene>
    <name evidence="1" type="ORF">FHR33_005290</name>
</gene>
<dbReference type="GeneID" id="95391612"/>
<evidence type="ECO:0008006" key="3">
    <source>
        <dbReference type="Google" id="ProtNLM"/>
    </source>
</evidence>
<evidence type="ECO:0000313" key="1">
    <source>
        <dbReference type="EMBL" id="MBB3729430.1"/>
    </source>
</evidence>
<dbReference type="EMBL" id="JACIBV010000001">
    <property type="protein sequence ID" value="MBB3729430.1"/>
    <property type="molecule type" value="Genomic_DNA"/>
</dbReference>
<dbReference type="AlphaFoldDB" id="A0A7W5VDE9"/>
<sequence>MYDYYRAADRQAAMAEPDRARAVSTSPAFDAVDAKGIDPGVILGQLVALIRDVPYDLDLIRTITLYPPPEGGPNSLEEWEALPEDSPYKEGPCIEELPADIRDSLASVPDARLADLAERWGQIEEFFGRPDEGYLTTLIVELRDLAQRAQAEDQMIYCWTCV</sequence>